<keyword evidence="2" id="KW-0067">ATP-binding</keyword>
<accession>U6K0K6</accession>
<dbReference type="GO" id="GO:0016020">
    <property type="term" value="C:membrane"/>
    <property type="evidence" value="ECO:0007669"/>
    <property type="project" value="TreeGrafter"/>
</dbReference>
<protein>
    <submittedName>
        <fullName evidence="3">Uncharacterized protein</fullName>
    </submittedName>
</protein>
<dbReference type="AlphaFoldDB" id="U6K0K6"/>
<dbReference type="SUPFAM" id="SSF56801">
    <property type="entry name" value="Acetyl-CoA synthetase-like"/>
    <property type="match status" value="1"/>
</dbReference>
<dbReference type="PANTHER" id="PTHR43272:SF33">
    <property type="entry name" value="AMP-BINDING DOMAIN-CONTAINING PROTEIN-RELATED"/>
    <property type="match status" value="1"/>
</dbReference>
<sequence>MLTNENVLASLDTLTDWRARVLSIVEGDRVLCIDSLASIHQRVLHLAVVDAGATVAFARSGFLTLGEDLAALQPTIVAASGGILPMLHSAAKRTLKSLGRLRRFWVLLKLKWRARKYWQMGDFEILSRLQPFEELKAQLASVHTIIAAPALVSSELIKELQLLYSVIIVHHKGRFHAETGIAFSSREQNRIFSTRDGSRGAGEVGTPPAFDRVRAAPLGWPSPVVAVELEELSSADKANAVDYHGEEVPGRRARESSLVLKIPKDDSNQDILSISNSRSLLGSRKKHGVTEGEIVIQGPCVSVEGDRTTVPDCLCSERGEHRI</sequence>
<organism evidence="3 4">
    <name type="scientific">Eimeria mitis</name>
    <dbReference type="NCBI Taxonomy" id="44415"/>
    <lineage>
        <taxon>Eukaryota</taxon>
        <taxon>Sar</taxon>
        <taxon>Alveolata</taxon>
        <taxon>Apicomplexa</taxon>
        <taxon>Conoidasida</taxon>
        <taxon>Coccidia</taxon>
        <taxon>Eucoccidiorida</taxon>
        <taxon>Eimeriorina</taxon>
        <taxon>Eimeriidae</taxon>
        <taxon>Eimeria</taxon>
    </lineage>
</organism>
<keyword evidence="1" id="KW-0547">Nucleotide-binding</keyword>
<evidence type="ECO:0000313" key="3">
    <source>
        <dbReference type="EMBL" id="CDJ31224.1"/>
    </source>
</evidence>
<evidence type="ECO:0000256" key="1">
    <source>
        <dbReference type="ARBA" id="ARBA00022741"/>
    </source>
</evidence>
<reference evidence="3" key="2">
    <citation type="submission" date="2013-10" db="EMBL/GenBank/DDBJ databases">
        <authorList>
            <person name="Aslett M."/>
        </authorList>
    </citation>
    <scope>NUCLEOTIDE SEQUENCE [LARGE SCALE GENOMIC DNA]</scope>
    <source>
        <strain evidence="3">Houghton</strain>
    </source>
</reference>
<dbReference type="GO" id="GO:0004467">
    <property type="term" value="F:long-chain fatty acid-CoA ligase activity"/>
    <property type="evidence" value="ECO:0007669"/>
    <property type="project" value="TreeGrafter"/>
</dbReference>
<evidence type="ECO:0000313" key="4">
    <source>
        <dbReference type="Proteomes" id="UP000030744"/>
    </source>
</evidence>
<proteinExistence type="predicted"/>
<dbReference type="InterPro" id="IPR042099">
    <property type="entry name" value="ANL_N_sf"/>
</dbReference>
<dbReference type="Gene3D" id="3.40.50.12780">
    <property type="entry name" value="N-terminal domain of ligase-like"/>
    <property type="match status" value="1"/>
</dbReference>
<evidence type="ECO:0000256" key="2">
    <source>
        <dbReference type="ARBA" id="ARBA00022840"/>
    </source>
</evidence>
<dbReference type="GeneID" id="25381081"/>
<dbReference type="Proteomes" id="UP000030744">
    <property type="component" value="Unassembled WGS sequence"/>
</dbReference>
<dbReference type="EMBL" id="HG683108">
    <property type="protein sequence ID" value="CDJ31224.1"/>
    <property type="molecule type" value="Genomic_DNA"/>
</dbReference>
<dbReference type="VEuPathDB" id="ToxoDB:EMH_0065080"/>
<name>U6K0K6_9EIME</name>
<gene>
    <name evidence="3" type="ORF">EMH_0065080</name>
</gene>
<dbReference type="OrthoDB" id="1700726at2759"/>
<reference evidence="3" key="1">
    <citation type="submission" date="2013-10" db="EMBL/GenBank/DDBJ databases">
        <title>Genomic analysis of the causative agents of coccidiosis in chickens.</title>
        <authorList>
            <person name="Reid A.J."/>
            <person name="Blake D."/>
            <person name="Billington K."/>
            <person name="Browne H."/>
            <person name="Dunn M."/>
            <person name="Hung S."/>
            <person name="Kawahara F."/>
            <person name="Miranda-Saavedra D."/>
            <person name="Mourier T."/>
            <person name="Nagra H."/>
            <person name="Otto T.D."/>
            <person name="Rawlings N."/>
            <person name="Sanchez A."/>
            <person name="Sanders M."/>
            <person name="Subramaniam C."/>
            <person name="Tay Y."/>
            <person name="Dear P."/>
            <person name="Doerig C."/>
            <person name="Gruber A."/>
            <person name="Parkinson J."/>
            <person name="Shirley M."/>
            <person name="Wan K.L."/>
            <person name="Berriman M."/>
            <person name="Tomley F."/>
            <person name="Pain A."/>
        </authorList>
    </citation>
    <scope>NUCLEOTIDE SEQUENCE [LARGE SCALE GENOMIC DNA]</scope>
    <source>
        <strain evidence="3">Houghton</strain>
    </source>
</reference>
<dbReference type="GO" id="GO:0005524">
    <property type="term" value="F:ATP binding"/>
    <property type="evidence" value="ECO:0007669"/>
    <property type="project" value="UniProtKB-KW"/>
</dbReference>
<dbReference type="RefSeq" id="XP_013353789.1">
    <property type="nucleotide sequence ID" value="XM_013498335.1"/>
</dbReference>
<dbReference type="PANTHER" id="PTHR43272">
    <property type="entry name" value="LONG-CHAIN-FATTY-ACID--COA LIGASE"/>
    <property type="match status" value="1"/>
</dbReference>
<keyword evidence="4" id="KW-1185">Reference proteome</keyword>